<evidence type="ECO:0000256" key="4">
    <source>
        <dbReference type="ARBA" id="ARBA00023136"/>
    </source>
</evidence>
<keyword evidence="3 5" id="KW-1133">Transmembrane helix</keyword>
<dbReference type="EMBL" id="JAMTCK010000014">
    <property type="protein sequence ID" value="MCP2168610.1"/>
    <property type="molecule type" value="Genomic_DNA"/>
</dbReference>
<name>A0AAE3GI61_9PSEU</name>
<organism evidence="6 7">
    <name type="scientific">Goodfellowiella coeruleoviolacea</name>
    <dbReference type="NCBI Taxonomy" id="334858"/>
    <lineage>
        <taxon>Bacteria</taxon>
        <taxon>Bacillati</taxon>
        <taxon>Actinomycetota</taxon>
        <taxon>Actinomycetes</taxon>
        <taxon>Pseudonocardiales</taxon>
        <taxon>Pseudonocardiaceae</taxon>
        <taxon>Goodfellowiella</taxon>
    </lineage>
</organism>
<dbReference type="PANTHER" id="PTHR42038:SF2">
    <property type="entry name" value="TERPENE CYCLASE AUSL"/>
    <property type="match status" value="1"/>
</dbReference>
<comment type="subcellular location">
    <subcellularLocation>
        <location evidence="1">Membrane</location>
        <topology evidence="1">Multi-pass membrane protein</topology>
    </subcellularLocation>
</comment>
<keyword evidence="4 5" id="KW-0472">Membrane</keyword>
<accession>A0AAE3GI61</accession>
<feature type="transmembrane region" description="Helical" evidence="5">
    <location>
        <begin position="117"/>
        <end position="135"/>
    </location>
</feature>
<feature type="transmembrane region" description="Helical" evidence="5">
    <location>
        <begin position="89"/>
        <end position="105"/>
    </location>
</feature>
<feature type="transmembrane region" description="Helical" evidence="5">
    <location>
        <begin position="59"/>
        <end position="77"/>
    </location>
</feature>
<protein>
    <submittedName>
        <fullName evidence="6">Uncharacterized protein</fullName>
    </submittedName>
</protein>
<evidence type="ECO:0000256" key="1">
    <source>
        <dbReference type="ARBA" id="ARBA00004141"/>
    </source>
</evidence>
<feature type="transmembrane region" description="Helical" evidence="5">
    <location>
        <begin position="147"/>
        <end position="164"/>
    </location>
</feature>
<evidence type="ECO:0000256" key="5">
    <source>
        <dbReference type="SAM" id="Phobius"/>
    </source>
</evidence>
<feature type="transmembrane region" description="Helical" evidence="5">
    <location>
        <begin position="200"/>
        <end position="220"/>
    </location>
</feature>
<feature type="transmembrane region" description="Helical" evidence="5">
    <location>
        <begin position="176"/>
        <end position="194"/>
    </location>
</feature>
<dbReference type="PANTHER" id="PTHR42038">
    <property type="match status" value="1"/>
</dbReference>
<proteinExistence type="predicted"/>
<evidence type="ECO:0000256" key="2">
    <source>
        <dbReference type="ARBA" id="ARBA00022692"/>
    </source>
</evidence>
<evidence type="ECO:0000313" key="7">
    <source>
        <dbReference type="Proteomes" id="UP001206128"/>
    </source>
</evidence>
<dbReference type="GO" id="GO:0016829">
    <property type="term" value="F:lyase activity"/>
    <property type="evidence" value="ECO:0007669"/>
    <property type="project" value="InterPro"/>
</dbReference>
<feature type="transmembrane region" description="Helical" evidence="5">
    <location>
        <begin position="27"/>
        <end position="47"/>
    </location>
</feature>
<keyword evidence="2 5" id="KW-0812">Transmembrane</keyword>
<gene>
    <name evidence="6" type="ORF">LX83_005488</name>
</gene>
<dbReference type="InterPro" id="IPR039020">
    <property type="entry name" value="PaxB-like"/>
</dbReference>
<comment type="caution">
    <text evidence="6">The sequence shown here is derived from an EMBL/GenBank/DDBJ whole genome shotgun (WGS) entry which is preliminary data.</text>
</comment>
<evidence type="ECO:0000313" key="6">
    <source>
        <dbReference type="EMBL" id="MCP2168610.1"/>
    </source>
</evidence>
<reference evidence="6" key="1">
    <citation type="submission" date="2022-06" db="EMBL/GenBank/DDBJ databases">
        <title>Genomic Encyclopedia of Archaeal and Bacterial Type Strains, Phase II (KMG-II): from individual species to whole genera.</title>
        <authorList>
            <person name="Goeker M."/>
        </authorList>
    </citation>
    <scope>NUCLEOTIDE SEQUENCE</scope>
    <source>
        <strain evidence="6">DSM 43935</strain>
    </source>
</reference>
<dbReference type="GO" id="GO:0016020">
    <property type="term" value="C:membrane"/>
    <property type="evidence" value="ECO:0007669"/>
    <property type="project" value="UniProtKB-SubCell"/>
</dbReference>
<dbReference type="AlphaFoldDB" id="A0AAE3GI61"/>
<dbReference type="Pfam" id="PF25129">
    <property type="entry name" value="Pyr4-TMTC"/>
    <property type="match status" value="1"/>
</dbReference>
<dbReference type="Proteomes" id="UP001206128">
    <property type="component" value="Unassembled WGS sequence"/>
</dbReference>
<evidence type="ECO:0000256" key="3">
    <source>
        <dbReference type="ARBA" id="ARBA00022989"/>
    </source>
</evidence>
<sequence>MDWLPPFLIPMSEVAPVTLGPADVPRWLFWAVAGPTAAGWVVTYLLAIRQAIVDKRVGVPVYMAAVDFAWEFSLTFILEQTPTQRGINFAWVIVNVFLMYQVFRYGRNDYPRLSPRAFTWSVLGVLVWAALLVMAGANEFHDLDGMYIGMVINVPLSASFILMLRRRGSSLGQSMHIATAKCVGSFFAGLTGFLLYPHRILFWVVVPTMVVLDIVYLVLLHRTMRAEGRSPWAFTARPHAEAVLVART</sequence>
<keyword evidence="7" id="KW-1185">Reference proteome</keyword>